<proteinExistence type="predicted"/>
<feature type="domain" description="Phage terminase large subunit GpA ATPase" evidence="1">
    <location>
        <begin position="7"/>
        <end position="182"/>
    </location>
</feature>
<dbReference type="InterPro" id="IPR046453">
    <property type="entry name" value="GpA_ATPase"/>
</dbReference>
<reference evidence="2 3" key="1">
    <citation type="submission" date="2024-04" db="EMBL/GenBank/DDBJ databases">
        <title>Biological Control Activity of Plant Growth Promoting Rhizobacteria Burkholderia pyrrocinia BX1 against Tobacco black shank Introduction Tobacco black shank (TBS) caused by the oomycete Phytophthora. nicotianae (P. nicotianae) has become a destructive soil.</title>
        <authorList>
            <person name="Liu X."/>
            <person name="Shu C."/>
        </authorList>
    </citation>
    <scope>NUCLEOTIDE SEQUENCE [LARGE SCALE GENOMIC DNA]</scope>
    <source>
        <strain evidence="2 3">BX1</strain>
    </source>
</reference>
<gene>
    <name evidence="2" type="ORF">WN985_10415</name>
</gene>
<dbReference type="EMBL" id="CP150849">
    <property type="protein sequence ID" value="WZW52815.1"/>
    <property type="molecule type" value="Genomic_DNA"/>
</dbReference>
<sequence length="193" mass="21418">MSAKATATPGRYNPNITPWVFGMHDALDDPTVQKVVCMKSAQVAWTDGVLLNYVGKRIDVDPCPMIVMFAKEKSAKKFNLEKFEPMVEVTPRLSAKLPVHAARDKNNLWDHKTFPRGFLKFITSNAPDDVKSTPAPVVAVEEPDDANTNVREQGDSITLLEERNKSYSDSRRKVIFGGTPTVGKRLGPTVSRC</sequence>
<evidence type="ECO:0000259" key="1">
    <source>
        <dbReference type="Pfam" id="PF05876"/>
    </source>
</evidence>
<organism evidence="2 3">
    <name type="scientific">Burkholderia pyrrocinia</name>
    <name type="common">Pseudomonas pyrrocinia</name>
    <dbReference type="NCBI Taxonomy" id="60550"/>
    <lineage>
        <taxon>Bacteria</taxon>
        <taxon>Pseudomonadati</taxon>
        <taxon>Pseudomonadota</taxon>
        <taxon>Betaproteobacteria</taxon>
        <taxon>Burkholderiales</taxon>
        <taxon>Burkholderiaceae</taxon>
        <taxon>Burkholderia</taxon>
        <taxon>Burkholderia cepacia complex</taxon>
    </lineage>
</organism>
<dbReference type="Proteomes" id="UP001484179">
    <property type="component" value="Chromosome 1"/>
</dbReference>
<protein>
    <submittedName>
        <fullName evidence="2">Phage terminase large subunit family protein</fullName>
    </submittedName>
</protein>
<dbReference type="Pfam" id="PF05876">
    <property type="entry name" value="GpA_ATPase"/>
    <property type="match status" value="1"/>
</dbReference>
<name>A0ABZ3BC68_BURPY</name>
<dbReference type="RefSeq" id="WP_342307165.1">
    <property type="nucleotide sequence ID" value="NZ_CP150849.1"/>
</dbReference>
<evidence type="ECO:0000313" key="2">
    <source>
        <dbReference type="EMBL" id="WZW52815.1"/>
    </source>
</evidence>
<evidence type="ECO:0000313" key="3">
    <source>
        <dbReference type="Proteomes" id="UP001484179"/>
    </source>
</evidence>
<keyword evidence="3" id="KW-1185">Reference proteome</keyword>
<accession>A0ABZ3BC68</accession>